<protein>
    <recommendedName>
        <fullName evidence="3">non-specific serine/threonine protein kinase</fullName>
        <ecNumber evidence="3">2.7.11.1</ecNumber>
    </recommendedName>
</protein>
<comment type="subcellular location">
    <subcellularLocation>
        <location evidence="2">Mitochondrion</location>
    </subcellularLocation>
</comment>
<keyword evidence="17" id="KW-1185">Reference proteome</keyword>
<keyword evidence="7" id="KW-0547">Nucleotide-binding</keyword>
<evidence type="ECO:0000256" key="3">
    <source>
        <dbReference type="ARBA" id="ARBA00012513"/>
    </source>
</evidence>
<evidence type="ECO:0000256" key="4">
    <source>
        <dbReference type="ARBA" id="ARBA00022527"/>
    </source>
</evidence>
<keyword evidence="12" id="KW-0496">Mitochondrion</keyword>
<evidence type="ECO:0000259" key="15">
    <source>
        <dbReference type="PROSITE" id="PS50011"/>
    </source>
</evidence>
<dbReference type="GO" id="GO:0005524">
    <property type="term" value="F:ATP binding"/>
    <property type="evidence" value="ECO:0007669"/>
    <property type="project" value="UniProtKB-KW"/>
</dbReference>
<dbReference type="PANTHER" id="PTHR22972">
    <property type="entry name" value="SERINE/THREONINE PROTEIN KINASE"/>
    <property type="match status" value="1"/>
</dbReference>
<dbReference type="SMART" id="SM00220">
    <property type="entry name" value="S_TKc"/>
    <property type="match status" value="1"/>
</dbReference>
<dbReference type="PROSITE" id="PS50011">
    <property type="entry name" value="PROTEIN_KINASE_DOM"/>
    <property type="match status" value="1"/>
</dbReference>
<feature type="domain" description="Protein kinase" evidence="15">
    <location>
        <begin position="1"/>
        <end position="187"/>
    </location>
</feature>
<keyword evidence="4" id="KW-0723">Serine/threonine-protein kinase</keyword>
<dbReference type="Proteomes" id="UP001196413">
    <property type="component" value="Unassembled WGS sequence"/>
</dbReference>
<dbReference type="GO" id="GO:0000422">
    <property type="term" value="P:autophagy of mitochondrion"/>
    <property type="evidence" value="ECO:0007669"/>
    <property type="project" value="TreeGrafter"/>
</dbReference>
<proteinExistence type="predicted"/>
<dbReference type="PANTHER" id="PTHR22972:SF7">
    <property type="entry name" value="SERINE_THREONINE-PROTEIN KINASE PINK1, MITOCHONDRIAL"/>
    <property type="match status" value="1"/>
</dbReference>
<comment type="cofactor">
    <cofactor evidence="1">
        <name>Mg(2+)</name>
        <dbReference type="ChEBI" id="CHEBI:18420"/>
    </cofactor>
</comment>
<dbReference type="GO" id="GO:0042981">
    <property type="term" value="P:regulation of apoptotic process"/>
    <property type="evidence" value="ECO:0007669"/>
    <property type="project" value="TreeGrafter"/>
</dbReference>
<reference evidence="16" key="1">
    <citation type="submission" date="2021-06" db="EMBL/GenBank/DDBJ databases">
        <title>Parelaphostrongylus tenuis whole genome reference sequence.</title>
        <authorList>
            <person name="Garwood T.J."/>
            <person name="Larsen P.A."/>
            <person name="Fountain-Jones N.M."/>
            <person name="Garbe J.R."/>
            <person name="Macchietto M.G."/>
            <person name="Kania S.A."/>
            <person name="Gerhold R.W."/>
            <person name="Richards J.E."/>
            <person name="Wolf T.M."/>
        </authorList>
    </citation>
    <scope>NUCLEOTIDE SEQUENCE</scope>
    <source>
        <strain evidence="16">MNPRO001-30</strain>
        <tissue evidence="16">Meninges</tissue>
    </source>
</reference>
<name>A0AAD5RBF2_PARTN</name>
<evidence type="ECO:0000256" key="10">
    <source>
        <dbReference type="ARBA" id="ARBA00022842"/>
    </source>
</evidence>
<dbReference type="GO" id="GO:0005739">
    <property type="term" value="C:mitochondrion"/>
    <property type="evidence" value="ECO:0007669"/>
    <property type="project" value="UniProtKB-SubCell"/>
</dbReference>
<sequence length="339" mass="38421">MTLRDYVKDFKHQHNYHVARVLFGQLLEGCVFLYENVVAQRDMKSDNILLEFNLPNEIPHLVISDFGCALATGSWCVRYVDDTIDLGGNLKMRAPEIITASPGPNCIVDFRMADTWAAGALGYEIFTRINPFYSRMSSATYKEADLPSLPLTVSKPIRDIVCHLLRRNPHERLLPHIAANVVSLSLLRLGGNFQALLSSSGLLSHFARTFVDNSLTKLNDIAERVLDDVLFLISAETIATHASTSQIISRAEQQLRATFLSRLNREHIWSAFLYFLPLYSAQGDDLYPLYSAQAQFVTHRSAMLLKHRQHILELELSTVALLWSRVENVFAIIRKTDFL</sequence>
<dbReference type="InterPro" id="IPR051511">
    <property type="entry name" value="MitoQC_Scaffold_Kinases"/>
</dbReference>
<evidence type="ECO:0000256" key="12">
    <source>
        <dbReference type="ARBA" id="ARBA00023128"/>
    </source>
</evidence>
<comment type="caution">
    <text evidence="16">The sequence shown here is derived from an EMBL/GenBank/DDBJ whole genome shotgun (WGS) entry which is preliminary data.</text>
</comment>
<keyword evidence="11" id="KW-0809">Transit peptide</keyword>
<dbReference type="EMBL" id="JAHQIW010007246">
    <property type="protein sequence ID" value="KAJ1373262.1"/>
    <property type="molecule type" value="Genomic_DNA"/>
</dbReference>
<dbReference type="SUPFAM" id="SSF56112">
    <property type="entry name" value="Protein kinase-like (PK-like)"/>
    <property type="match status" value="1"/>
</dbReference>
<evidence type="ECO:0000256" key="13">
    <source>
        <dbReference type="ARBA" id="ARBA00047899"/>
    </source>
</evidence>
<evidence type="ECO:0000256" key="2">
    <source>
        <dbReference type="ARBA" id="ARBA00004173"/>
    </source>
</evidence>
<keyword evidence="6" id="KW-0479">Metal-binding</keyword>
<gene>
    <name evidence="16" type="ORF">KIN20_035622</name>
</gene>
<evidence type="ECO:0000256" key="9">
    <source>
        <dbReference type="ARBA" id="ARBA00022840"/>
    </source>
</evidence>
<dbReference type="GO" id="GO:0090141">
    <property type="term" value="P:positive regulation of mitochondrial fission"/>
    <property type="evidence" value="ECO:0007669"/>
    <property type="project" value="TreeGrafter"/>
</dbReference>
<evidence type="ECO:0000256" key="14">
    <source>
        <dbReference type="ARBA" id="ARBA00048679"/>
    </source>
</evidence>
<evidence type="ECO:0000256" key="8">
    <source>
        <dbReference type="ARBA" id="ARBA00022777"/>
    </source>
</evidence>
<evidence type="ECO:0000256" key="1">
    <source>
        <dbReference type="ARBA" id="ARBA00001946"/>
    </source>
</evidence>
<dbReference type="Pfam" id="PF00069">
    <property type="entry name" value="Pkinase"/>
    <property type="match status" value="1"/>
</dbReference>
<evidence type="ECO:0000256" key="5">
    <source>
        <dbReference type="ARBA" id="ARBA00022679"/>
    </source>
</evidence>
<organism evidence="16 17">
    <name type="scientific">Parelaphostrongylus tenuis</name>
    <name type="common">Meningeal worm</name>
    <dbReference type="NCBI Taxonomy" id="148309"/>
    <lineage>
        <taxon>Eukaryota</taxon>
        <taxon>Metazoa</taxon>
        <taxon>Ecdysozoa</taxon>
        <taxon>Nematoda</taxon>
        <taxon>Chromadorea</taxon>
        <taxon>Rhabditida</taxon>
        <taxon>Rhabditina</taxon>
        <taxon>Rhabditomorpha</taxon>
        <taxon>Strongyloidea</taxon>
        <taxon>Metastrongylidae</taxon>
        <taxon>Parelaphostrongylus</taxon>
    </lineage>
</organism>
<dbReference type="GO" id="GO:0004674">
    <property type="term" value="F:protein serine/threonine kinase activity"/>
    <property type="evidence" value="ECO:0007669"/>
    <property type="project" value="UniProtKB-KW"/>
</dbReference>
<keyword evidence="10" id="KW-0460">Magnesium</keyword>
<dbReference type="Gene3D" id="1.10.510.10">
    <property type="entry name" value="Transferase(Phosphotransferase) domain 1"/>
    <property type="match status" value="1"/>
</dbReference>
<keyword evidence="9" id="KW-0067">ATP-binding</keyword>
<evidence type="ECO:0000256" key="6">
    <source>
        <dbReference type="ARBA" id="ARBA00022723"/>
    </source>
</evidence>
<dbReference type="InterPro" id="IPR000719">
    <property type="entry name" value="Prot_kinase_dom"/>
</dbReference>
<comment type="catalytic activity">
    <reaction evidence="13">
        <text>L-threonyl-[protein] + ATP = O-phospho-L-threonyl-[protein] + ADP + H(+)</text>
        <dbReference type="Rhea" id="RHEA:46608"/>
        <dbReference type="Rhea" id="RHEA-COMP:11060"/>
        <dbReference type="Rhea" id="RHEA-COMP:11605"/>
        <dbReference type="ChEBI" id="CHEBI:15378"/>
        <dbReference type="ChEBI" id="CHEBI:30013"/>
        <dbReference type="ChEBI" id="CHEBI:30616"/>
        <dbReference type="ChEBI" id="CHEBI:61977"/>
        <dbReference type="ChEBI" id="CHEBI:456216"/>
        <dbReference type="EC" id="2.7.11.1"/>
    </reaction>
</comment>
<evidence type="ECO:0000256" key="7">
    <source>
        <dbReference type="ARBA" id="ARBA00022741"/>
    </source>
</evidence>
<accession>A0AAD5RBF2</accession>
<keyword evidence="8" id="KW-0418">Kinase</keyword>
<dbReference type="AlphaFoldDB" id="A0AAD5RBF2"/>
<evidence type="ECO:0000313" key="16">
    <source>
        <dbReference type="EMBL" id="KAJ1373262.1"/>
    </source>
</evidence>
<dbReference type="EC" id="2.7.11.1" evidence="3"/>
<dbReference type="GO" id="GO:0046872">
    <property type="term" value="F:metal ion binding"/>
    <property type="evidence" value="ECO:0007669"/>
    <property type="project" value="UniProtKB-KW"/>
</dbReference>
<keyword evidence="5" id="KW-0808">Transferase</keyword>
<evidence type="ECO:0000256" key="11">
    <source>
        <dbReference type="ARBA" id="ARBA00022946"/>
    </source>
</evidence>
<evidence type="ECO:0000313" key="17">
    <source>
        <dbReference type="Proteomes" id="UP001196413"/>
    </source>
</evidence>
<dbReference type="InterPro" id="IPR011009">
    <property type="entry name" value="Kinase-like_dom_sf"/>
</dbReference>
<comment type="catalytic activity">
    <reaction evidence="14">
        <text>L-seryl-[protein] + ATP = O-phospho-L-seryl-[protein] + ADP + H(+)</text>
        <dbReference type="Rhea" id="RHEA:17989"/>
        <dbReference type="Rhea" id="RHEA-COMP:9863"/>
        <dbReference type="Rhea" id="RHEA-COMP:11604"/>
        <dbReference type="ChEBI" id="CHEBI:15378"/>
        <dbReference type="ChEBI" id="CHEBI:29999"/>
        <dbReference type="ChEBI" id="CHEBI:30616"/>
        <dbReference type="ChEBI" id="CHEBI:83421"/>
        <dbReference type="ChEBI" id="CHEBI:456216"/>
        <dbReference type="EC" id="2.7.11.1"/>
    </reaction>
</comment>